<dbReference type="EMBL" id="JADKYB010000010">
    <property type="protein sequence ID" value="MBM9506822.1"/>
    <property type="molecule type" value="Genomic_DNA"/>
</dbReference>
<comment type="caution">
    <text evidence="2">The sequence shown here is derived from an EMBL/GenBank/DDBJ whole genome shotgun (WGS) entry which is preliminary data.</text>
</comment>
<dbReference type="Proteomes" id="UP000749040">
    <property type="component" value="Unassembled WGS sequence"/>
</dbReference>
<protein>
    <submittedName>
        <fullName evidence="2">Uncharacterized protein</fullName>
    </submittedName>
</protein>
<proteinExistence type="predicted"/>
<accession>A0ABS2TU01</accession>
<feature type="transmembrane region" description="Helical" evidence="1">
    <location>
        <begin position="6"/>
        <end position="33"/>
    </location>
</feature>
<keyword evidence="1" id="KW-0472">Membrane</keyword>
<evidence type="ECO:0000256" key="1">
    <source>
        <dbReference type="SAM" id="Phobius"/>
    </source>
</evidence>
<keyword evidence="1" id="KW-1133">Transmembrane helix</keyword>
<name>A0ABS2TU01_9ACTN</name>
<evidence type="ECO:0000313" key="2">
    <source>
        <dbReference type="EMBL" id="MBM9506822.1"/>
    </source>
</evidence>
<gene>
    <name evidence="2" type="ORF">ITX44_20175</name>
</gene>
<organism evidence="2 3">
    <name type="scientific">Actinacidiphila acididurans</name>
    <dbReference type="NCBI Taxonomy" id="2784346"/>
    <lineage>
        <taxon>Bacteria</taxon>
        <taxon>Bacillati</taxon>
        <taxon>Actinomycetota</taxon>
        <taxon>Actinomycetes</taxon>
        <taxon>Kitasatosporales</taxon>
        <taxon>Streptomycetaceae</taxon>
        <taxon>Actinacidiphila</taxon>
    </lineage>
</organism>
<reference evidence="2 3" key="1">
    <citation type="submission" date="2021-01" db="EMBL/GenBank/DDBJ databases">
        <title>Streptomyces acididurans sp. nov., isolated from a peat swamp forest soil.</title>
        <authorList>
            <person name="Chantavorakit T."/>
            <person name="Duangmal K."/>
        </authorList>
    </citation>
    <scope>NUCLEOTIDE SEQUENCE [LARGE SCALE GENOMIC DNA]</scope>
    <source>
        <strain evidence="2 3">KK5PA1</strain>
    </source>
</reference>
<dbReference type="RefSeq" id="WP_205358687.1">
    <property type="nucleotide sequence ID" value="NZ_JADKYB010000010.1"/>
</dbReference>
<sequence length="99" mass="10258">MDDLYVAAAATAGAGEYVTAVVSCLAVGGVLVVGGRRLWRTGRPLLAPDGPVRVGEALYEPSPPRRRHRTMGRAFAAVGWFFLAGGVLNAALAVHAALT</sequence>
<keyword evidence="3" id="KW-1185">Reference proteome</keyword>
<feature type="transmembrane region" description="Helical" evidence="1">
    <location>
        <begin position="74"/>
        <end position="98"/>
    </location>
</feature>
<keyword evidence="1" id="KW-0812">Transmembrane</keyword>
<evidence type="ECO:0000313" key="3">
    <source>
        <dbReference type="Proteomes" id="UP000749040"/>
    </source>
</evidence>